<sequence>MVAYIPRRDLSRSCESNCVYKSLISSTPSPSKQSSVTVMDLGLTVRFEPETSYNEGWVMSYELQSASVFVKGFYGSIGRPLYAYFLLDVIHVLKPELNANSSTMFE</sequence>
<dbReference type="EMBL" id="JASCZI010151066">
    <property type="protein sequence ID" value="MED6168533.1"/>
    <property type="molecule type" value="Genomic_DNA"/>
</dbReference>
<comment type="caution">
    <text evidence="1">The sequence shown here is derived from an EMBL/GenBank/DDBJ whole genome shotgun (WGS) entry which is preliminary data.</text>
</comment>
<dbReference type="Proteomes" id="UP001341840">
    <property type="component" value="Unassembled WGS sequence"/>
</dbReference>
<keyword evidence="2" id="KW-1185">Reference proteome</keyword>
<protein>
    <submittedName>
        <fullName evidence="1">Uncharacterized protein</fullName>
    </submittedName>
</protein>
<evidence type="ECO:0000313" key="2">
    <source>
        <dbReference type="Proteomes" id="UP001341840"/>
    </source>
</evidence>
<gene>
    <name evidence="1" type="ORF">PIB30_012531</name>
</gene>
<reference evidence="1 2" key="1">
    <citation type="journal article" date="2023" name="Plants (Basel)">
        <title>Bridging the Gap: Combining Genomics and Transcriptomics Approaches to Understand Stylosanthes scabra, an Orphan Legume from the Brazilian Caatinga.</title>
        <authorList>
            <person name="Ferreira-Neto J.R.C."/>
            <person name="da Silva M.D."/>
            <person name="Binneck E."/>
            <person name="de Melo N.F."/>
            <person name="da Silva R.H."/>
            <person name="de Melo A.L.T.M."/>
            <person name="Pandolfi V."/>
            <person name="Bustamante F.O."/>
            <person name="Brasileiro-Vidal A.C."/>
            <person name="Benko-Iseppon A.M."/>
        </authorList>
    </citation>
    <scope>NUCLEOTIDE SEQUENCE [LARGE SCALE GENOMIC DNA]</scope>
    <source>
        <tissue evidence="1">Leaves</tissue>
    </source>
</reference>
<accession>A0ABU6V8F5</accession>
<evidence type="ECO:0000313" key="1">
    <source>
        <dbReference type="EMBL" id="MED6168533.1"/>
    </source>
</evidence>
<proteinExistence type="predicted"/>
<organism evidence="1 2">
    <name type="scientific">Stylosanthes scabra</name>
    <dbReference type="NCBI Taxonomy" id="79078"/>
    <lineage>
        <taxon>Eukaryota</taxon>
        <taxon>Viridiplantae</taxon>
        <taxon>Streptophyta</taxon>
        <taxon>Embryophyta</taxon>
        <taxon>Tracheophyta</taxon>
        <taxon>Spermatophyta</taxon>
        <taxon>Magnoliopsida</taxon>
        <taxon>eudicotyledons</taxon>
        <taxon>Gunneridae</taxon>
        <taxon>Pentapetalae</taxon>
        <taxon>rosids</taxon>
        <taxon>fabids</taxon>
        <taxon>Fabales</taxon>
        <taxon>Fabaceae</taxon>
        <taxon>Papilionoideae</taxon>
        <taxon>50 kb inversion clade</taxon>
        <taxon>dalbergioids sensu lato</taxon>
        <taxon>Dalbergieae</taxon>
        <taxon>Pterocarpus clade</taxon>
        <taxon>Stylosanthes</taxon>
    </lineage>
</organism>
<name>A0ABU6V8F5_9FABA</name>